<feature type="domain" description="EF-hand" evidence="7">
    <location>
        <begin position="156"/>
        <end position="191"/>
    </location>
</feature>
<comment type="similarity">
    <text evidence="1">Belongs to the recoverin family.</text>
</comment>
<evidence type="ECO:0000259" key="7">
    <source>
        <dbReference type="PROSITE" id="PS50222"/>
    </source>
</evidence>
<evidence type="ECO:0000256" key="4">
    <source>
        <dbReference type="ARBA" id="ARBA00022737"/>
    </source>
</evidence>
<dbReference type="GO" id="GO:0005509">
    <property type="term" value="F:calcium ion binding"/>
    <property type="evidence" value="ECO:0007669"/>
    <property type="project" value="InterPro"/>
</dbReference>
<name>A0A418AR63_9STRA</name>
<evidence type="ECO:0000256" key="6">
    <source>
        <dbReference type="ARBA" id="ARBA00023288"/>
    </source>
</evidence>
<keyword evidence="3" id="KW-0479">Metal-binding</keyword>
<sequence length="340" mass="37996">SKTGVSAADLGLLTAEQAFLEADVNRDNRLSLNEFAVWYAKHKTPDDSLVEPLSRHQKPLRSTEHGWNVDAIRRHTKLMFHRAEDVFELFAEAANDDGHLDQAHFDKCFLHLMEGDSTPTTIAFLRRLFDLFDSNQDGWVDFSELSAGLSILCAGSKEDKVHAAFTLFDFNGDGSISLDEMIKYLTSVFRVLFELNDQHVQTLQISPRELATIAAKQAFHQVELNPDGRIGLDEFKRYVAMHTPLASIHGVVGSFQDEARRLTQLERHAPDTVFELLADCADNNGNLTKDAFSECFQVHFLTTTPDARSIAAIHRLFDIFDADGNGTVDFAELAAGLSLL</sequence>
<keyword evidence="2" id="KW-0519">Myristate</keyword>
<comment type="caution">
    <text evidence="8">The sequence shown here is derived from an EMBL/GenBank/DDBJ whole genome shotgun (WGS) entry which is preliminary data.</text>
</comment>
<dbReference type="Gene3D" id="1.10.238.10">
    <property type="entry name" value="EF-hand"/>
    <property type="match status" value="2"/>
</dbReference>
<dbReference type="PROSITE" id="PS00018">
    <property type="entry name" value="EF_HAND_1"/>
    <property type="match status" value="4"/>
</dbReference>
<dbReference type="InterPro" id="IPR002048">
    <property type="entry name" value="EF_hand_dom"/>
</dbReference>
<evidence type="ECO:0000256" key="1">
    <source>
        <dbReference type="ARBA" id="ARBA00006049"/>
    </source>
</evidence>
<dbReference type="EMBL" id="QUSY01000756">
    <property type="protein sequence ID" value="RHY27525.1"/>
    <property type="molecule type" value="Genomic_DNA"/>
</dbReference>
<protein>
    <recommendedName>
        <fullName evidence="7">EF-hand domain-containing protein</fullName>
    </recommendedName>
</protein>
<evidence type="ECO:0000256" key="2">
    <source>
        <dbReference type="ARBA" id="ARBA00022707"/>
    </source>
</evidence>
<dbReference type="InterPro" id="IPR018247">
    <property type="entry name" value="EF_Hand_1_Ca_BS"/>
</dbReference>
<feature type="domain" description="EF-hand" evidence="7">
    <location>
        <begin position="120"/>
        <end position="155"/>
    </location>
</feature>
<organism evidence="8 9">
    <name type="scientific">Aphanomyces invadans</name>
    <dbReference type="NCBI Taxonomy" id="157072"/>
    <lineage>
        <taxon>Eukaryota</taxon>
        <taxon>Sar</taxon>
        <taxon>Stramenopiles</taxon>
        <taxon>Oomycota</taxon>
        <taxon>Saprolegniomycetes</taxon>
        <taxon>Saprolegniales</taxon>
        <taxon>Verrucalvaceae</taxon>
        <taxon>Aphanomyces</taxon>
    </lineage>
</organism>
<evidence type="ECO:0000313" key="8">
    <source>
        <dbReference type="EMBL" id="RHY27525.1"/>
    </source>
</evidence>
<dbReference type="InterPro" id="IPR011992">
    <property type="entry name" value="EF-hand-dom_pair"/>
</dbReference>
<dbReference type="PRINTS" id="PR00450">
    <property type="entry name" value="RECOVERIN"/>
</dbReference>
<feature type="domain" description="EF-hand" evidence="7">
    <location>
        <begin position="10"/>
        <end position="45"/>
    </location>
</feature>
<dbReference type="InterPro" id="IPR028846">
    <property type="entry name" value="Recoverin"/>
</dbReference>
<dbReference type="Pfam" id="PF13499">
    <property type="entry name" value="EF-hand_7"/>
    <property type="match status" value="1"/>
</dbReference>
<dbReference type="PANTHER" id="PTHR23055">
    <property type="entry name" value="CALCIUM BINDING PROTEINS"/>
    <property type="match status" value="1"/>
</dbReference>
<dbReference type="Proteomes" id="UP000285060">
    <property type="component" value="Unassembled WGS sequence"/>
</dbReference>
<gene>
    <name evidence="8" type="ORF">DYB32_010802</name>
</gene>
<dbReference type="PROSITE" id="PS50222">
    <property type="entry name" value="EF_HAND_2"/>
    <property type="match status" value="4"/>
</dbReference>
<evidence type="ECO:0000256" key="5">
    <source>
        <dbReference type="ARBA" id="ARBA00022837"/>
    </source>
</evidence>
<feature type="domain" description="EF-hand" evidence="7">
    <location>
        <begin position="308"/>
        <end position="340"/>
    </location>
</feature>
<dbReference type="Pfam" id="PF13202">
    <property type="entry name" value="EF-hand_5"/>
    <property type="match status" value="1"/>
</dbReference>
<dbReference type="SUPFAM" id="SSF47473">
    <property type="entry name" value="EF-hand"/>
    <property type="match status" value="2"/>
</dbReference>
<feature type="non-terminal residue" evidence="8">
    <location>
        <position position="1"/>
    </location>
</feature>
<dbReference type="AlphaFoldDB" id="A0A418AR63"/>
<dbReference type="CDD" id="cd00051">
    <property type="entry name" value="EFh"/>
    <property type="match status" value="2"/>
</dbReference>
<accession>A0A418AR63</accession>
<proteinExistence type="inferred from homology"/>
<keyword evidence="4" id="KW-0677">Repeat</keyword>
<dbReference type="Pfam" id="PF13405">
    <property type="entry name" value="EF-hand_6"/>
    <property type="match status" value="2"/>
</dbReference>
<dbReference type="SMART" id="SM00054">
    <property type="entry name" value="EFh"/>
    <property type="match status" value="5"/>
</dbReference>
<evidence type="ECO:0000313" key="9">
    <source>
        <dbReference type="Proteomes" id="UP000285060"/>
    </source>
</evidence>
<reference evidence="8 9" key="1">
    <citation type="submission" date="2018-08" db="EMBL/GenBank/DDBJ databases">
        <title>Aphanomyces genome sequencing and annotation.</title>
        <authorList>
            <person name="Minardi D."/>
            <person name="Oidtmann B."/>
            <person name="Van Der Giezen M."/>
            <person name="Studholme D.J."/>
        </authorList>
    </citation>
    <scope>NUCLEOTIDE SEQUENCE [LARGE SCALE GENOMIC DNA]</scope>
    <source>
        <strain evidence="8 9">NJM0002</strain>
    </source>
</reference>
<keyword evidence="5" id="KW-0106">Calcium</keyword>
<dbReference type="PANTHER" id="PTHR23055:SF178">
    <property type="entry name" value="NEUROCALCIN HOMOLOG"/>
    <property type="match status" value="1"/>
</dbReference>
<keyword evidence="6" id="KW-0449">Lipoprotein</keyword>
<keyword evidence="9" id="KW-1185">Reference proteome</keyword>
<dbReference type="VEuPathDB" id="FungiDB:H310_10243"/>
<evidence type="ECO:0000256" key="3">
    <source>
        <dbReference type="ARBA" id="ARBA00022723"/>
    </source>
</evidence>